<dbReference type="Proteomes" id="UP000887574">
    <property type="component" value="Unplaced"/>
</dbReference>
<keyword evidence="2" id="KW-1185">Reference proteome</keyword>
<dbReference type="AlphaFoldDB" id="A0A915D7N1"/>
<organism evidence="2 3">
    <name type="scientific">Ditylenchus dipsaci</name>
    <dbReference type="NCBI Taxonomy" id="166011"/>
    <lineage>
        <taxon>Eukaryota</taxon>
        <taxon>Metazoa</taxon>
        <taxon>Ecdysozoa</taxon>
        <taxon>Nematoda</taxon>
        <taxon>Chromadorea</taxon>
        <taxon>Rhabditida</taxon>
        <taxon>Tylenchina</taxon>
        <taxon>Tylenchomorpha</taxon>
        <taxon>Sphaerularioidea</taxon>
        <taxon>Anguinidae</taxon>
        <taxon>Anguininae</taxon>
        <taxon>Ditylenchus</taxon>
    </lineage>
</organism>
<feature type="region of interest" description="Disordered" evidence="1">
    <location>
        <begin position="1"/>
        <end position="22"/>
    </location>
</feature>
<proteinExistence type="predicted"/>
<name>A0A915D7N1_9BILA</name>
<evidence type="ECO:0000313" key="3">
    <source>
        <dbReference type="WBParaSite" id="jg16877"/>
    </source>
</evidence>
<accession>A0A915D7N1</accession>
<sequence>MAIYSLNHPPQYSHKQQQDNNNQPKQMINREKNQQVDLSHTQSPSPIHLSAKTLLWPHPGEPAAAAQFNGVFDWGVATGLEDHLGRSTSSCLPAQFSPPNIYGCRRYEIWMDLTPNTRFAARRLVLFLGHYFWEEGTIASVLLLGY</sequence>
<evidence type="ECO:0000256" key="1">
    <source>
        <dbReference type="SAM" id="MobiDB-lite"/>
    </source>
</evidence>
<reference evidence="3" key="1">
    <citation type="submission" date="2022-11" db="UniProtKB">
        <authorList>
            <consortium name="WormBaseParasite"/>
        </authorList>
    </citation>
    <scope>IDENTIFICATION</scope>
</reference>
<dbReference type="WBParaSite" id="jg16877">
    <property type="protein sequence ID" value="jg16877"/>
    <property type="gene ID" value="jg16877"/>
</dbReference>
<protein>
    <submittedName>
        <fullName evidence="3">Uncharacterized protein</fullName>
    </submittedName>
</protein>
<evidence type="ECO:0000313" key="2">
    <source>
        <dbReference type="Proteomes" id="UP000887574"/>
    </source>
</evidence>